<sequence>MDKPIRKPKAPVPDTKEKLTLYVTLMVSTTLCLSVLAMVTAFMLGLWAKEVDNAEIFKMISPAFSTLIGGMIGFLSGIKLMQNEDTKKEK</sequence>
<name>A0A6J7XLV2_9CAUD</name>
<organism evidence="2">
    <name type="scientific">uncultured Caudovirales phage</name>
    <dbReference type="NCBI Taxonomy" id="2100421"/>
    <lineage>
        <taxon>Viruses</taxon>
        <taxon>Duplodnaviria</taxon>
        <taxon>Heunggongvirae</taxon>
        <taxon>Uroviricota</taxon>
        <taxon>Caudoviricetes</taxon>
        <taxon>Peduoviridae</taxon>
        <taxon>Maltschvirus</taxon>
        <taxon>Maltschvirus maltsch</taxon>
    </lineage>
</organism>
<keyword evidence="1" id="KW-1133">Transmembrane helix</keyword>
<dbReference type="EMBL" id="LR798458">
    <property type="protein sequence ID" value="CAB5238254.1"/>
    <property type="molecule type" value="Genomic_DNA"/>
</dbReference>
<feature type="transmembrane region" description="Helical" evidence="1">
    <location>
        <begin position="21"/>
        <end position="47"/>
    </location>
</feature>
<evidence type="ECO:0000256" key="1">
    <source>
        <dbReference type="SAM" id="Phobius"/>
    </source>
</evidence>
<accession>A0A6J7XLV2</accession>
<gene>
    <name evidence="2" type="ORF">UFOVP164_9</name>
</gene>
<proteinExistence type="predicted"/>
<evidence type="ECO:0000313" key="2">
    <source>
        <dbReference type="EMBL" id="CAB5238254.1"/>
    </source>
</evidence>
<reference evidence="2" key="1">
    <citation type="submission" date="2020-05" db="EMBL/GenBank/DDBJ databases">
        <authorList>
            <person name="Chiriac C."/>
            <person name="Salcher M."/>
            <person name="Ghai R."/>
            <person name="Kavagutti S V."/>
        </authorList>
    </citation>
    <scope>NUCLEOTIDE SEQUENCE</scope>
</reference>
<keyword evidence="1" id="KW-0472">Membrane</keyword>
<keyword evidence="1" id="KW-0812">Transmembrane</keyword>
<feature type="transmembrane region" description="Helical" evidence="1">
    <location>
        <begin position="59"/>
        <end position="81"/>
    </location>
</feature>
<protein>
    <submittedName>
        <fullName evidence="2">Uncharacterized protein</fullName>
    </submittedName>
</protein>